<feature type="region of interest" description="Disordered" evidence="1">
    <location>
        <begin position="514"/>
        <end position="534"/>
    </location>
</feature>
<dbReference type="AlphaFoldDB" id="I7IHH0"/>
<dbReference type="GeneID" id="24426250"/>
<feature type="domain" description="GAF" evidence="2">
    <location>
        <begin position="313"/>
        <end position="498"/>
    </location>
</feature>
<dbReference type="KEGG" id="bmic:BmR1_04g08065"/>
<dbReference type="VEuPathDB" id="PiroplasmaDB:BmR1_04g08065"/>
<reference evidence="3 4" key="2">
    <citation type="journal article" date="2013" name="PLoS ONE">
        <title>Whole genome mapping and re-organization of the nuclear and mitochondrial genomes of Babesia microti isolates.</title>
        <authorList>
            <person name="Cornillot E."/>
            <person name="Dassouli A."/>
            <person name="Garg A."/>
            <person name="Pachikara N."/>
            <person name="Randazzo S."/>
            <person name="Depoix D."/>
            <person name="Carcy B."/>
            <person name="Delbecq S."/>
            <person name="Frutos R."/>
            <person name="Silva J.C."/>
            <person name="Sutton R."/>
            <person name="Krause P.J."/>
            <person name="Mamoun C.B."/>
        </authorList>
    </citation>
    <scope>NUCLEOTIDE SEQUENCE [LARGE SCALE GENOMIC DNA]</scope>
    <source>
        <strain evidence="3 4">RI</strain>
    </source>
</reference>
<accession>I7IHH0</accession>
<dbReference type="InterPro" id="IPR003018">
    <property type="entry name" value="GAF"/>
</dbReference>
<evidence type="ECO:0000313" key="3">
    <source>
        <dbReference type="EMBL" id="CCF75797.1"/>
    </source>
</evidence>
<sequence>MENGLTFELADGCNVDDDSFADKVPNFCTPFHMDMDDIVLPGHYCLMLYKFATAMMTVRSPAQCLSVALRYIRTSLKLPAVEIVLPDPERDEASECYSTDRFEAQTPPESRAQTSSMQSIGSKIWIAHTLSDKGESKRKLVQLTSGVFSLAFRRQVMVYVADVGNDVRVEMLSDLHFDSAFPGRSMLLVPIRPNSYVQSGLLVLHLSQSTWQAQPIGLEGVICGGAERGEEYEECGAATSRSLSVRSLSVLVFPDASGITSREEWFFKLSWEMSCTLGKSLDYSHEWRDLLSSRERADGLLALMQSLYADRLGIQSSVVALTTHAKKLIRAESCTVYIVDKAHHQLWSISSDDGSQVFKPLHSCLPGRCALTGRIISSHEIDCDRSSKVSESDRQDEHYYSENSDSSEQALERESAHVTERLCEEAGSFSQSGPIEVVCMPIMSKDCSRVLAVIEAVNKNDPDIGLASFTPEDIHILEVFARIVGPQLELSDFASGCSKETEAGLAFKLNSNSQQKLPRRVPPEQCILEEEDEN</sequence>
<feature type="region of interest" description="Disordered" evidence="1">
    <location>
        <begin position="386"/>
        <end position="414"/>
    </location>
</feature>
<dbReference type="Gene3D" id="3.30.450.40">
    <property type="match status" value="1"/>
</dbReference>
<organism evidence="3 4">
    <name type="scientific">Babesia microti (strain RI)</name>
    <dbReference type="NCBI Taxonomy" id="1133968"/>
    <lineage>
        <taxon>Eukaryota</taxon>
        <taxon>Sar</taxon>
        <taxon>Alveolata</taxon>
        <taxon>Apicomplexa</taxon>
        <taxon>Aconoidasida</taxon>
        <taxon>Piroplasmida</taxon>
        <taxon>Babesiidae</taxon>
        <taxon>Babesia</taxon>
    </lineage>
</organism>
<feature type="compositionally biased region" description="Basic and acidic residues" evidence="1">
    <location>
        <begin position="386"/>
        <end position="400"/>
    </location>
</feature>
<reference evidence="3 4" key="1">
    <citation type="journal article" date="2012" name="Nucleic Acids Res.">
        <title>Sequencing of the smallest Apicomplexan genome from the human pathogen Babesia microti.</title>
        <authorList>
            <person name="Cornillot E."/>
            <person name="Hadj-Kaddour K."/>
            <person name="Dassouli A."/>
            <person name="Noel B."/>
            <person name="Ranwez V."/>
            <person name="Vacherie B."/>
            <person name="Augagneur Y."/>
            <person name="Bres V."/>
            <person name="Duclos A."/>
            <person name="Randazzo S."/>
            <person name="Carcy B."/>
            <person name="Debierre-Grockiego F."/>
            <person name="Delbecq S."/>
            <person name="Moubri-Menage K."/>
            <person name="Shams-Eldin H."/>
            <person name="Usmani-Brown S."/>
            <person name="Bringaud F."/>
            <person name="Wincker P."/>
            <person name="Vivares C.P."/>
            <person name="Schwarz R.T."/>
            <person name="Schetters T.P."/>
            <person name="Krause P.J."/>
            <person name="Gorenflot A."/>
            <person name="Berry V."/>
            <person name="Barbe V."/>
            <person name="Ben Mamoun C."/>
        </authorList>
    </citation>
    <scope>NUCLEOTIDE SEQUENCE [LARGE SCALE GENOMIC DNA]</scope>
    <source>
        <strain evidence="3 4">RI</strain>
    </source>
</reference>
<evidence type="ECO:0000256" key="1">
    <source>
        <dbReference type="SAM" id="MobiDB-lite"/>
    </source>
</evidence>
<dbReference type="OrthoDB" id="74705at2759"/>
<proteinExistence type="predicted"/>
<gene>
    <name evidence="3" type="ORF">BmR1_04g08065</name>
</gene>
<protein>
    <recommendedName>
        <fullName evidence="2">GAF domain-containing protein</fullName>
    </recommendedName>
</protein>
<dbReference type="EMBL" id="LN871599">
    <property type="protein sequence ID" value="CCF75797.1"/>
    <property type="molecule type" value="Genomic_DNA"/>
</dbReference>
<keyword evidence="4" id="KW-1185">Reference proteome</keyword>
<dbReference type="SUPFAM" id="SSF55781">
    <property type="entry name" value="GAF domain-like"/>
    <property type="match status" value="2"/>
</dbReference>
<reference evidence="3 4" key="3">
    <citation type="journal article" date="2016" name="Sci. Rep.">
        <title>Genome-wide diversity and gene expression profiling of Babesia microti isolates identify polymorphic genes that mediate host-pathogen interactions.</title>
        <authorList>
            <person name="Silva J.C."/>
            <person name="Cornillot E."/>
            <person name="McCracken C."/>
            <person name="Usmani-Brown S."/>
            <person name="Dwivedi A."/>
            <person name="Ifeonu O.O."/>
            <person name="Crabtree J."/>
            <person name="Gotia H.T."/>
            <person name="Virji A.Z."/>
            <person name="Reynes C."/>
            <person name="Colinge J."/>
            <person name="Kumar V."/>
            <person name="Lawres L."/>
            <person name="Pazzi J.E."/>
            <person name="Pablo J.V."/>
            <person name="Hung C."/>
            <person name="Brancato J."/>
            <person name="Kumari P."/>
            <person name="Orvis J."/>
            <person name="Tretina K."/>
            <person name="Chibucos M."/>
            <person name="Ott S."/>
            <person name="Sadzewicz L."/>
            <person name="Sengamalay N."/>
            <person name="Shetty A.C."/>
            <person name="Su Q."/>
            <person name="Tallon L."/>
            <person name="Fraser C.M."/>
            <person name="Frutos R."/>
            <person name="Molina D.M."/>
            <person name="Krause P.J."/>
            <person name="Ben Mamoun C."/>
        </authorList>
    </citation>
    <scope>NUCLEOTIDE SEQUENCE [LARGE SCALE GENOMIC DNA]</scope>
    <source>
        <strain evidence="3 4">RI</strain>
    </source>
</reference>
<evidence type="ECO:0000313" key="4">
    <source>
        <dbReference type="Proteomes" id="UP000002899"/>
    </source>
</evidence>
<evidence type="ECO:0000259" key="2">
    <source>
        <dbReference type="SMART" id="SM00065"/>
    </source>
</evidence>
<dbReference type="SMART" id="SM00065">
    <property type="entry name" value="GAF"/>
    <property type="match status" value="1"/>
</dbReference>
<dbReference type="RefSeq" id="XP_012650205.1">
    <property type="nucleotide sequence ID" value="XM_012794751.1"/>
</dbReference>
<dbReference type="Pfam" id="PF01590">
    <property type="entry name" value="GAF"/>
    <property type="match status" value="1"/>
</dbReference>
<dbReference type="Proteomes" id="UP000002899">
    <property type="component" value="Chromosome IV"/>
</dbReference>
<dbReference type="InterPro" id="IPR029016">
    <property type="entry name" value="GAF-like_dom_sf"/>
</dbReference>
<name>I7IHH0_BABMR</name>